<dbReference type="Pfam" id="PF02734">
    <property type="entry name" value="Dak2"/>
    <property type="match status" value="1"/>
</dbReference>
<dbReference type="GO" id="GO:0004371">
    <property type="term" value="F:glycerone kinase activity"/>
    <property type="evidence" value="ECO:0007669"/>
    <property type="project" value="InterPro"/>
</dbReference>
<sequence length="562" mass="61001">MKVTTITGAEFQKMVRVSSQRLNDNADFINRLNVFPVPDGDTGTNMSLSFASGYKYLSDVNSESTGELASALAKGLLMGARGNSGVILSQIFRGFHKSVGDKQQLSAQDLTDAISSGVKMAYKAVMKPQEGTILTVARKAAEAVRKEVKKTDDCVAIMKVAYEAAEEALKMTPELLPVLKEVGVVDSGGQGLVFVYQGFYDALSGNVRPEDEQKHTPSLGEMPEMVGAEHAQSKLNVEDIKNGYCTQIMVRIGRGKQVTQKFDYDTFYNYLADLGDSLLVINDDEVVKVHVHTEYPGKVLSWGQQFGDLQTVKVDNMRWQQEEIIINDKKEEAEAAQPVTNDIAGDYGIVAVASGAGITDILKSLGATYILSGGQTMNPSTKDIVDAINSTQAEKVIVLPNNKNILLAADQAATVVDAEVAVVPTASISEAMTALLAFEKTKTLAENRQDMTDSLQDVTFGKVTNAVRDTTIEGQEIKNGQFMGIIGKKIEIVAENVQQATVKMIEKMVDEDSEIVTILFGANGSQQEAEAIKDAVLAIDEDLEVEIYEGDQPVYQYMVSVE</sequence>
<dbReference type="Gene3D" id="1.25.40.340">
    <property type="match status" value="1"/>
</dbReference>
<evidence type="ECO:0000313" key="3">
    <source>
        <dbReference type="Proteomes" id="UP000510886"/>
    </source>
</evidence>
<dbReference type="InterPro" id="IPR036117">
    <property type="entry name" value="DhaL_dom_sf"/>
</dbReference>
<dbReference type="SUPFAM" id="SSF101473">
    <property type="entry name" value="DhaL-like"/>
    <property type="match status" value="1"/>
</dbReference>
<organism evidence="2 3">
    <name type="scientific">Ligilactobacillus saerimneri</name>
    <dbReference type="NCBI Taxonomy" id="228229"/>
    <lineage>
        <taxon>Bacteria</taxon>
        <taxon>Bacillati</taxon>
        <taxon>Bacillota</taxon>
        <taxon>Bacilli</taxon>
        <taxon>Lactobacillales</taxon>
        <taxon>Lactobacillaceae</taxon>
        <taxon>Ligilactobacillus</taxon>
    </lineage>
</organism>
<dbReference type="RefSeq" id="WP_180849581.1">
    <property type="nucleotide sequence ID" value="NZ_CP047418.1"/>
</dbReference>
<name>A0A7H9EK99_9LACO</name>
<dbReference type="EMBL" id="CP047418">
    <property type="protein sequence ID" value="QLL77819.1"/>
    <property type="molecule type" value="Genomic_DNA"/>
</dbReference>
<protein>
    <submittedName>
        <fullName evidence="2">DAK2 domain-containing protein</fullName>
    </submittedName>
</protein>
<dbReference type="PANTHER" id="PTHR33434">
    <property type="entry name" value="DEGV DOMAIN-CONTAINING PROTEIN DR_1986-RELATED"/>
    <property type="match status" value="1"/>
</dbReference>
<dbReference type="InterPro" id="IPR033470">
    <property type="entry name" value="FakA-like_C"/>
</dbReference>
<evidence type="ECO:0000259" key="1">
    <source>
        <dbReference type="PROSITE" id="PS51480"/>
    </source>
</evidence>
<dbReference type="InterPro" id="IPR004007">
    <property type="entry name" value="DhaL_dom"/>
</dbReference>
<dbReference type="Proteomes" id="UP000510886">
    <property type="component" value="Chromosome"/>
</dbReference>
<dbReference type="PROSITE" id="PS51480">
    <property type="entry name" value="DHAL"/>
    <property type="match status" value="1"/>
</dbReference>
<dbReference type="Pfam" id="PF13684">
    <property type="entry name" value="FakA-like_C"/>
    <property type="match status" value="1"/>
</dbReference>
<feature type="domain" description="DhaL" evidence="1">
    <location>
        <begin position="9"/>
        <end position="201"/>
    </location>
</feature>
<dbReference type="AlphaFoldDB" id="A0A7H9EK99"/>
<proteinExistence type="predicted"/>
<dbReference type="Pfam" id="PF21645">
    <property type="entry name" value="FakA-like_M"/>
    <property type="match status" value="1"/>
</dbReference>
<reference evidence="2 3" key="1">
    <citation type="submission" date="2020-01" db="EMBL/GenBank/DDBJ databases">
        <title>Complete and circular genome sequences of six lactobacillus isolates from horses.</title>
        <authorList>
            <person name="Hassan H.M."/>
        </authorList>
    </citation>
    <scope>NUCLEOTIDE SEQUENCE [LARGE SCALE GENOMIC DNA]</scope>
    <source>
        <strain evidence="2 3">1A</strain>
    </source>
</reference>
<dbReference type="KEGG" id="lsw:GTO87_03890"/>
<dbReference type="SMART" id="SM01121">
    <property type="entry name" value="Dak1_2"/>
    <property type="match status" value="1"/>
</dbReference>
<dbReference type="InterPro" id="IPR048394">
    <property type="entry name" value="FakA-like_M"/>
</dbReference>
<evidence type="ECO:0000313" key="2">
    <source>
        <dbReference type="EMBL" id="QLL77819.1"/>
    </source>
</evidence>
<dbReference type="InterPro" id="IPR050270">
    <property type="entry name" value="DegV_domain_contain"/>
</dbReference>
<dbReference type="InterPro" id="IPR019986">
    <property type="entry name" value="YloV-like"/>
</dbReference>
<dbReference type="GO" id="GO:0006071">
    <property type="term" value="P:glycerol metabolic process"/>
    <property type="evidence" value="ECO:0007669"/>
    <property type="project" value="InterPro"/>
</dbReference>
<dbReference type="NCBIfam" id="TIGR03599">
    <property type="entry name" value="YloV"/>
    <property type="match status" value="1"/>
</dbReference>
<dbReference type="SMART" id="SM01120">
    <property type="entry name" value="Dak2"/>
    <property type="match status" value="1"/>
</dbReference>
<gene>
    <name evidence="2" type="ORF">GTO87_03890</name>
</gene>
<dbReference type="PANTHER" id="PTHR33434:SF4">
    <property type="entry name" value="PHOSPHATASE PROTEIN"/>
    <property type="match status" value="1"/>
</dbReference>
<accession>A0A7H9EK99</accession>